<organism evidence="13 14">
    <name type="scientific">Kistimonas scapharcae</name>
    <dbReference type="NCBI Taxonomy" id="1036133"/>
    <lineage>
        <taxon>Bacteria</taxon>
        <taxon>Pseudomonadati</taxon>
        <taxon>Pseudomonadota</taxon>
        <taxon>Gammaproteobacteria</taxon>
        <taxon>Oceanospirillales</taxon>
        <taxon>Endozoicomonadaceae</taxon>
        <taxon>Kistimonas</taxon>
    </lineage>
</organism>
<evidence type="ECO:0000256" key="2">
    <source>
        <dbReference type="ARBA" id="ARBA00007368"/>
    </source>
</evidence>
<dbReference type="SUPFAM" id="SSF48695">
    <property type="entry name" value="Multiheme cytochromes"/>
    <property type="match status" value="1"/>
</dbReference>
<dbReference type="PIRSF" id="PIRSF006105">
    <property type="entry name" value="NapB"/>
    <property type="match status" value="1"/>
</dbReference>
<dbReference type="Pfam" id="PF03892">
    <property type="entry name" value="NapB"/>
    <property type="match status" value="1"/>
</dbReference>
<reference evidence="14" key="1">
    <citation type="journal article" date="2019" name="Int. J. Syst. Evol. Microbiol.">
        <title>The Global Catalogue of Microorganisms (GCM) 10K type strain sequencing project: providing services to taxonomists for standard genome sequencing and annotation.</title>
        <authorList>
            <consortium name="The Broad Institute Genomics Platform"/>
            <consortium name="The Broad Institute Genome Sequencing Center for Infectious Disease"/>
            <person name="Wu L."/>
            <person name="Ma J."/>
        </authorList>
    </citation>
    <scope>NUCLEOTIDE SEQUENCE [LARGE SCALE GENOMIC DNA]</scope>
    <source>
        <strain evidence="14">JCM 17805</strain>
    </source>
</reference>
<evidence type="ECO:0000256" key="9">
    <source>
        <dbReference type="ARBA" id="ARBA00022982"/>
    </source>
</evidence>
<keyword evidence="4 12" id="KW-0813">Transport</keyword>
<dbReference type="PANTHER" id="PTHR38604">
    <property type="entry name" value="PERIPLASMIC NITRATE REDUCTASE, ELECTRON TRANSFER SUBUNIT"/>
    <property type="match status" value="1"/>
</dbReference>
<dbReference type="InterPro" id="IPR036280">
    <property type="entry name" value="Multihaem_cyt_sf"/>
</dbReference>
<keyword evidence="9 12" id="KW-0249">Electron transport</keyword>
<evidence type="ECO:0000256" key="10">
    <source>
        <dbReference type="ARBA" id="ARBA00023004"/>
    </source>
</evidence>
<evidence type="ECO:0000256" key="4">
    <source>
        <dbReference type="ARBA" id="ARBA00022448"/>
    </source>
</evidence>
<evidence type="ECO:0000256" key="6">
    <source>
        <dbReference type="ARBA" id="ARBA00022723"/>
    </source>
</evidence>
<dbReference type="PANTHER" id="PTHR38604:SF1">
    <property type="entry name" value="PERIPLASMIC NITRATE REDUCTASE, ELECTRON TRANSFER SUBUNIT"/>
    <property type="match status" value="1"/>
</dbReference>
<evidence type="ECO:0000313" key="13">
    <source>
        <dbReference type="EMBL" id="GAA4648534.1"/>
    </source>
</evidence>
<comment type="caution">
    <text evidence="13">The sequence shown here is derived from an EMBL/GenBank/DDBJ whole genome shotgun (WGS) entry which is preliminary data.</text>
</comment>
<evidence type="ECO:0000256" key="1">
    <source>
        <dbReference type="ARBA" id="ARBA00004418"/>
    </source>
</evidence>
<keyword evidence="14" id="KW-1185">Reference proteome</keyword>
<dbReference type="InterPro" id="IPR005591">
    <property type="entry name" value="NapB"/>
</dbReference>
<keyword evidence="8 12" id="KW-0574">Periplasm</keyword>
<evidence type="ECO:0000313" key="14">
    <source>
        <dbReference type="Proteomes" id="UP001500604"/>
    </source>
</evidence>
<evidence type="ECO:0000256" key="8">
    <source>
        <dbReference type="ARBA" id="ARBA00022764"/>
    </source>
</evidence>
<comment type="subunit">
    <text evidence="12">Component of the periplasmic nitrate reductase NapAB complex composed of NapA and NapB.</text>
</comment>
<dbReference type="Proteomes" id="UP001500604">
    <property type="component" value="Unassembled WGS sequence"/>
</dbReference>
<name>A0ABP8UXS2_9GAMM</name>
<keyword evidence="7" id="KW-0732">Signal</keyword>
<evidence type="ECO:0000256" key="3">
    <source>
        <dbReference type="ARBA" id="ARBA00013773"/>
    </source>
</evidence>
<gene>
    <name evidence="13" type="ORF">GCM10023116_08030</name>
</gene>
<protein>
    <recommendedName>
        <fullName evidence="3 12">Periplasmic nitrate reductase, electron transfer subunit</fullName>
    </recommendedName>
    <alternativeName>
        <fullName evidence="11 12">Diheme cytochrome c NapB</fullName>
    </alternativeName>
</protein>
<keyword evidence="6" id="KW-0479">Metal-binding</keyword>
<evidence type="ECO:0000256" key="7">
    <source>
        <dbReference type="ARBA" id="ARBA00022729"/>
    </source>
</evidence>
<keyword evidence="10" id="KW-0408">Iron</keyword>
<evidence type="ECO:0000256" key="5">
    <source>
        <dbReference type="ARBA" id="ARBA00022617"/>
    </source>
</evidence>
<dbReference type="RefSeq" id="WP_345194194.1">
    <property type="nucleotide sequence ID" value="NZ_BAABFL010000081.1"/>
</dbReference>
<evidence type="ECO:0000256" key="11">
    <source>
        <dbReference type="ARBA" id="ARBA00031832"/>
    </source>
</evidence>
<dbReference type="Gene3D" id="1.10.1130.10">
    <property type="entry name" value="Flavocytochrome C3, Chain A"/>
    <property type="match status" value="1"/>
</dbReference>
<comment type="subcellular location">
    <subcellularLocation>
        <location evidence="1 12">Periplasm</location>
    </subcellularLocation>
</comment>
<evidence type="ECO:0000256" key="12">
    <source>
        <dbReference type="PIRNR" id="PIRNR006105"/>
    </source>
</evidence>
<comment type="function">
    <text evidence="12">Electron transfer subunit of the periplasmic nitrate reductase complex NapAB.</text>
</comment>
<proteinExistence type="inferred from homology"/>
<dbReference type="EMBL" id="BAABFL010000081">
    <property type="protein sequence ID" value="GAA4648534.1"/>
    <property type="molecule type" value="Genomic_DNA"/>
</dbReference>
<sequence length="157" mass="17776">MHNILNEKKNGFRAVLLAGLLSILGVTGMALAEDVHSLRGAPELDVVPKAEPMKKIHRDQETIARDYVLQPPLIPHQIRGYRIDKNSNKCLSCHSWKNYKQTGATKISITHFETRDSKQLADVSPLRYFCTQCHVTQADAKPLIKNRFKSVETLNNE</sequence>
<accession>A0ABP8UXS2</accession>
<comment type="similarity">
    <text evidence="2 12">Belongs to the NapB family.</text>
</comment>
<keyword evidence="5" id="KW-0349">Heme</keyword>